<keyword evidence="2" id="KW-1185">Reference proteome</keyword>
<proteinExistence type="predicted"/>
<evidence type="ECO:0000313" key="1">
    <source>
        <dbReference type="EMBL" id="VDI29061.1"/>
    </source>
</evidence>
<organism evidence="1 2">
    <name type="scientific">Mytilus galloprovincialis</name>
    <name type="common">Mediterranean mussel</name>
    <dbReference type="NCBI Taxonomy" id="29158"/>
    <lineage>
        <taxon>Eukaryota</taxon>
        <taxon>Metazoa</taxon>
        <taxon>Spiralia</taxon>
        <taxon>Lophotrochozoa</taxon>
        <taxon>Mollusca</taxon>
        <taxon>Bivalvia</taxon>
        <taxon>Autobranchia</taxon>
        <taxon>Pteriomorphia</taxon>
        <taxon>Mytilida</taxon>
        <taxon>Mytiloidea</taxon>
        <taxon>Mytilidae</taxon>
        <taxon>Mytilinae</taxon>
        <taxon>Mytilus</taxon>
    </lineage>
</organism>
<dbReference type="OrthoDB" id="447743at2759"/>
<evidence type="ECO:0000313" key="2">
    <source>
        <dbReference type="Proteomes" id="UP000596742"/>
    </source>
</evidence>
<protein>
    <recommendedName>
        <fullName evidence="3">Reverse transcriptase domain-containing protein</fullName>
    </recommendedName>
</protein>
<dbReference type="Proteomes" id="UP000596742">
    <property type="component" value="Unassembled WGS sequence"/>
</dbReference>
<dbReference type="EMBL" id="UYJE01004555">
    <property type="protein sequence ID" value="VDI29061.1"/>
    <property type="molecule type" value="Genomic_DNA"/>
</dbReference>
<gene>
    <name evidence="1" type="ORF">MGAL_10B006741</name>
</gene>
<reference evidence="1" key="1">
    <citation type="submission" date="2018-11" db="EMBL/GenBank/DDBJ databases">
        <authorList>
            <person name="Alioto T."/>
            <person name="Alioto T."/>
        </authorList>
    </citation>
    <scope>NUCLEOTIDE SEQUENCE</scope>
</reference>
<dbReference type="AlphaFoldDB" id="A0A8B6E6U0"/>
<evidence type="ECO:0008006" key="3">
    <source>
        <dbReference type="Google" id="ProtNLM"/>
    </source>
</evidence>
<accession>A0A8B6E6U0</accession>
<name>A0A8B6E6U0_MYTGA</name>
<sequence>MEEDLPEIEQLKRLEDPEQAFDELPPKWIGVVDVIKKRRAVSAPGPNEVPYKIIREEKDSKGELAIVWLDLANAYGTLPHKLVELLLEIYHVPDGIRELIKEYFNHLQLRFTVGDYTTSWQRLKVERVTGCMISAILFSAVMNMTCEVSREEEQRAMDEVRSTVTTMKVIHG</sequence>
<comment type="caution">
    <text evidence="1">The sequence shown here is derived from an EMBL/GenBank/DDBJ whole genome shotgun (WGS) entry which is preliminary data.</text>
</comment>